<feature type="transmembrane region" description="Helical" evidence="4">
    <location>
        <begin position="42"/>
        <end position="64"/>
    </location>
</feature>
<feature type="transmembrane region" description="Helical" evidence="4">
    <location>
        <begin position="379"/>
        <end position="401"/>
    </location>
</feature>
<feature type="transmembrane region" description="Helical" evidence="4">
    <location>
        <begin position="413"/>
        <end position="433"/>
    </location>
</feature>
<evidence type="ECO:0000256" key="4">
    <source>
        <dbReference type="SAM" id="Phobius"/>
    </source>
</evidence>
<feature type="transmembrane region" description="Helical" evidence="4">
    <location>
        <begin position="334"/>
        <end position="367"/>
    </location>
</feature>
<keyword evidence="2" id="KW-0328">Glycosyltransferase</keyword>
<dbReference type="Proteomes" id="UP000242930">
    <property type="component" value="Unassembled WGS sequence"/>
</dbReference>
<organism evidence="5 6">
    <name type="scientific">Pseudomonas linyingensis</name>
    <dbReference type="NCBI Taxonomy" id="915471"/>
    <lineage>
        <taxon>Bacteria</taxon>
        <taxon>Pseudomonadati</taxon>
        <taxon>Pseudomonadota</taxon>
        <taxon>Gammaproteobacteria</taxon>
        <taxon>Pseudomonadales</taxon>
        <taxon>Pseudomonadaceae</taxon>
        <taxon>Pseudomonas</taxon>
    </lineage>
</organism>
<proteinExistence type="inferred from homology"/>
<dbReference type="STRING" id="915471.SAMN05216201_103121"/>
<gene>
    <name evidence="5" type="ORF">SAMN05216201_103121</name>
</gene>
<keyword evidence="4" id="KW-1133">Transmembrane helix</keyword>
<dbReference type="Gene3D" id="3.90.550.10">
    <property type="entry name" value="Spore Coat Polysaccharide Biosynthesis Protein SpsA, Chain A"/>
    <property type="match status" value="1"/>
</dbReference>
<dbReference type="EMBL" id="FNZE01000003">
    <property type="protein sequence ID" value="SEI92370.1"/>
    <property type="molecule type" value="Genomic_DNA"/>
</dbReference>
<accession>A0A1H6UVK6</accession>
<dbReference type="AlphaFoldDB" id="A0A1H6UVK6"/>
<comment type="similarity">
    <text evidence="1">Belongs to the glycosyltransferase 2 family.</text>
</comment>
<evidence type="ECO:0000313" key="6">
    <source>
        <dbReference type="Proteomes" id="UP000242930"/>
    </source>
</evidence>
<evidence type="ECO:0000256" key="2">
    <source>
        <dbReference type="ARBA" id="ARBA00022676"/>
    </source>
</evidence>
<keyword evidence="4" id="KW-0812">Transmembrane</keyword>
<evidence type="ECO:0000256" key="3">
    <source>
        <dbReference type="ARBA" id="ARBA00022679"/>
    </source>
</evidence>
<evidence type="ECO:0000256" key="1">
    <source>
        <dbReference type="ARBA" id="ARBA00006739"/>
    </source>
</evidence>
<dbReference type="GO" id="GO:0016757">
    <property type="term" value="F:glycosyltransferase activity"/>
    <property type="evidence" value="ECO:0007669"/>
    <property type="project" value="UniProtKB-KW"/>
</dbReference>
<dbReference type="SUPFAM" id="SSF53448">
    <property type="entry name" value="Nucleotide-diphospho-sugar transferases"/>
    <property type="match status" value="1"/>
</dbReference>
<dbReference type="Pfam" id="PF13641">
    <property type="entry name" value="Glyco_tranf_2_3"/>
    <property type="match status" value="1"/>
</dbReference>
<dbReference type="PANTHER" id="PTHR43630:SF1">
    <property type="entry name" value="POLY-BETA-1,6-N-ACETYL-D-GLUCOSAMINE SYNTHASE"/>
    <property type="match status" value="1"/>
</dbReference>
<dbReference type="PANTHER" id="PTHR43630">
    <property type="entry name" value="POLY-BETA-1,6-N-ACETYL-D-GLUCOSAMINE SYNTHASE"/>
    <property type="match status" value="1"/>
</dbReference>
<reference evidence="6" key="1">
    <citation type="submission" date="2016-10" db="EMBL/GenBank/DDBJ databases">
        <authorList>
            <person name="Varghese N."/>
            <person name="Submissions S."/>
        </authorList>
    </citation>
    <scope>NUCLEOTIDE SEQUENCE [LARGE SCALE GENOMIC DNA]</scope>
    <source>
        <strain evidence="6">LMG 25967</strain>
    </source>
</reference>
<protein>
    <submittedName>
        <fullName evidence="5">Glycosyltransferase, catalytic subunit of cellulose synthase and poly-beta-1,6-N-acetylglucosamine synthase</fullName>
    </submittedName>
</protein>
<name>A0A1H6UVK6_9PSED</name>
<dbReference type="InterPro" id="IPR029044">
    <property type="entry name" value="Nucleotide-diphossugar_trans"/>
</dbReference>
<sequence length="458" mass="51467">MERCCWRAWPASWPEPMDALATLLAALPLELAREDGGAALLVALLPAFLLFEVPLNLLILLGVLRWFARQRFQRPFASAYRPRVSCIVTCYSEGPDVRKTLQSLCEQVYAGEIEMIPVVDGAAVNRETLRAIREFRVDPLLYPRRHLRPIAKWQRGGRVSSLNAGLAHCSGEVVMALDGDTSFDNDMVVAMVRHFADPQVPAVAGSLRVRNVFASWVTAVQALEYLLSIHMAKIGLGEWNLVNNVSGAFGAFRRSFLDKIGGWDTHTAEDLDITLRIKSYFGRAALRIPFEPAAVGHTDVPVGLRQLLLQRLRWDGDLYFLYIRKHRHSIAPRLLGWPNFLMTLLTGLLFQLALPLIILGYCLIGLLVLPWPQLLSLGALIYLVYLGVTLLLYGVLLLAVSERPREDLKLAPVILLFPLCMLGMRCWSAVAILNEMLRRGHEESGMAPWWVLKKGKRF</sequence>
<dbReference type="CDD" id="cd06423">
    <property type="entry name" value="CESA_like"/>
    <property type="match status" value="1"/>
</dbReference>
<evidence type="ECO:0000313" key="5">
    <source>
        <dbReference type="EMBL" id="SEI92370.1"/>
    </source>
</evidence>
<keyword evidence="4" id="KW-0472">Membrane</keyword>
<keyword evidence="6" id="KW-1185">Reference proteome</keyword>
<keyword evidence="3 5" id="KW-0808">Transferase</keyword>